<evidence type="ECO:0000256" key="2">
    <source>
        <dbReference type="ARBA" id="ARBA00023125"/>
    </source>
</evidence>
<organism evidence="5 6">
    <name type="scientific">Mesorhizobium plurifarium</name>
    <dbReference type="NCBI Taxonomy" id="69974"/>
    <lineage>
        <taxon>Bacteria</taxon>
        <taxon>Pseudomonadati</taxon>
        <taxon>Pseudomonadota</taxon>
        <taxon>Alphaproteobacteria</taxon>
        <taxon>Hyphomicrobiales</taxon>
        <taxon>Phyllobacteriaceae</taxon>
        <taxon>Mesorhizobium</taxon>
    </lineage>
</organism>
<dbReference type="SUPFAM" id="SSF46785">
    <property type="entry name" value="Winged helix' DNA-binding domain"/>
    <property type="match status" value="1"/>
</dbReference>
<evidence type="ECO:0000259" key="4">
    <source>
        <dbReference type="PROSITE" id="PS51063"/>
    </source>
</evidence>
<dbReference type="InterPro" id="IPR036390">
    <property type="entry name" value="WH_DNA-bd_sf"/>
</dbReference>
<dbReference type="Gene3D" id="1.10.10.10">
    <property type="entry name" value="Winged helix-like DNA-binding domain superfamily/Winged helix DNA-binding domain"/>
    <property type="match status" value="1"/>
</dbReference>
<dbReference type="GO" id="GO:0003700">
    <property type="term" value="F:DNA-binding transcription factor activity"/>
    <property type="evidence" value="ECO:0007669"/>
    <property type="project" value="TreeGrafter"/>
</dbReference>
<dbReference type="Pfam" id="PF13545">
    <property type="entry name" value="HTH_Crp_2"/>
    <property type="match status" value="1"/>
</dbReference>
<dbReference type="Pfam" id="PF00027">
    <property type="entry name" value="cNMP_binding"/>
    <property type="match status" value="1"/>
</dbReference>
<evidence type="ECO:0000313" key="5">
    <source>
        <dbReference type="EMBL" id="CDX52042.1"/>
    </source>
</evidence>
<dbReference type="PANTHER" id="PTHR24567:SF26">
    <property type="entry name" value="REGULATORY PROTEIN YEIL"/>
    <property type="match status" value="1"/>
</dbReference>
<dbReference type="InterPro" id="IPR000595">
    <property type="entry name" value="cNMP-bd_dom"/>
</dbReference>
<evidence type="ECO:0000256" key="1">
    <source>
        <dbReference type="ARBA" id="ARBA00023015"/>
    </source>
</evidence>
<dbReference type="InterPro" id="IPR050397">
    <property type="entry name" value="Env_Response_Regulators"/>
</dbReference>
<dbReference type="InterPro" id="IPR014710">
    <property type="entry name" value="RmlC-like_jellyroll"/>
</dbReference>
<dbReference type="Gene3D" id="2.60.120.10">
    <property type="entry name" value="Jelly Rolls"/>
    <property type="match status" value="1"/>
</dbReference>
<evidence type="ECO:0000313" key="6">
    <source>
        <dbReference type="Proteomes" id="UP000046122"/>
    </source>
</evidence>
<accession>A0A090FXK4</accession>
<dbReference type="InterPro" id="IPR018490">
    <property type="entry name" value="cNMP-bd_dom_sf"/>
</dbReference>
<dbReference type="SMART" id="SM00419">
    <property type="entry name" value="HTH_CRP"/>
    <property type="match status" value="1"/>
</dbReference>
<dbReference type="InterPro" id="IPR036388">
    <property type="entry name" value="WH-like_DNA-bd_sf"/>
</dbReference>
<reference evidence="5 6" key="1">
    <citation type="submission" date="2014-08" db="EMBL/GenBank/DDBJ databases">
        <authorList>
            <person name="Moulin Lionel"/>
        </authorList>
    </citation>
    <scope>NUCLEOTIDE SEQUENCE [LARGE SCALE GENOMIC DNA]</scope>
</reference>
<dbReference type="PANTHER" id="PTHR24567">
    <property type="entry name" value="CRP FAMILY TRANSCRIPTIONAL REGULATORY PROTEIN"/>
    <property type="match status" value="1"/>
</dbReference>
<dbReference type="CDD" id="cd00038">
    <property type="entry name" value="CAP_ED"/>
    <property type="match status" value="1"/>
</dbReference>
<dbReference type="InterPro" id="IPR012318">
    <property type="entry name" value="HTH_CRP"/>
</dbReference>
<dbReference type="GO" id="GO:0003677">
    <property type="term" value="F:DNA binding"/>
    <property type="evidence" value="ECO:0007669"/>
    <property type="project" value="UniProtKB-KW"/>
</dbReference>
<dbReference type="SMART" id="SM00100">
    <property type="entry name" value="cNMP"/>
    <property type="match status" value="1"/>
</dbReference>
<keyword evidence="2" id="KW-0238">DNA-binding</keyword>
<protein>
    <submittedName>
        <fullName evidence="5">Putative Transcriptional activator protein anr</fullName>
    </submittedName>
</protein>
<keyword evidence="1" id="KW-0805">Transcription regulation</keyword>
<name>A0A090FXK4_MESPL</name>
<keyword evidence="3" id="KW-0804">Transcription</keyword>
<gene>
    <name evidence="5" type="ORF">MPL3365_140182</name>
</gene>
<sequence>MMRWPNDLGIGGRMPLNGHAIKTRLTRVMRLNSDDVEALEAIFERDVCIKKRQELIIQGSPFRSLCFVQDGYAIRYRVLRSGKRQILKLILPGDVIGFPVSFFDRSTYAVEALTDLTYSVCGIDRYTRLCYDQPQFGLVLSWLAAQEAASYAEHIVNLGRRTPIERLAHLLLEVHARLFEVGLAQETSFDLPFSQQVMADTLGLSVPHLNRVMQQLRAEQLISSNARLIVLSDSEALGRLAQYQPINLAPIPLLERQY</sequence>
<feature type="domain" description="HTH crp-type" evidence="4">
    <location>
        <begin position="161"/>
        <end position="235"/>
    </location>
</feature>
<dbReference type="PROSITE" id="PS51063">
    <property type="entry name" value="HTH_CRP_2"/>
    <property type="match status" value="1"/>
</dbReference>
<proteinExistence type="predicted"/>
<evidence type="ECO:0000256" key="3">
    <source>
        <dbReference type="ARBA" id="ARBA00023163"/>
    </source>
</evidence>
<dbReference type="Proteomes" id="UP000046122">
    <property type="component" value="Unassembled WGS sequence"/>
</dbReference>
<dbReference type="GO" id="GO:0005829">
    <property type="term" value="C:cytosol"/>
    <property type="evidence" value="ECO:0007669"/>
    <property type="project" value="TreeGrafter"/>
</dbReference>
<dbReference type="EMBL" id="CCNE01000006">
    <property type="protein sequence ID" value="CDX52042.1"/>
    <property type="molecule type" value="Genomic_DNA"/>
</dbReference>
<dbReference type="AlphaFoldDB" id="A0A090FXK4"/>
<dbReference type="SUPFAM" id="SSF51206">
    <property type="entry name" value="cAMP-binding domain-like"/>
    <property type="match status" value="1"/>
</dbReference>